<dbReference type="InterPro" id="IPR029058">
    <property type="entry name" value="AB_hydrolase_fold"/>
</dbReference>
<keyword evidence="2" id="KW-1185">Reference proteome</keyword>
<organism evidence="1 2">
    <name type="scientific">Paragonimus westermani</name>
    <dbReference type="NCBI Taxonomy" id="34504"/>
    <lineage>
        <taxon>Eukaryota</taxon>
        <taxon>Metazoa</taxon>
        <taxon>Spiralia</taxon>
        <taxon>Lophotrochozoa</taxon>
        <taxon>Platyhelminthes</taxon>
        <taxon>Trematoda</taxon>
        <taxon>Digenea</taxon>
        <taxon>Plagiorchiida</taxon>
        <taxon>Troglotremata</taxon>
        <taxon>Troglotrematidae</taxon>
        <taxon>Paragonimus</taxon>
    </lineage>
</organism>
<dbReference type="SUPFAM" id="SSF53474">
    <property type="entry name" value="alpha/beta-Hydrolases"/>
    <property type="match status" value="1"/>
</dbReference>
<dbReference type="AlphaFoldDB" id="A0A8T0D1L0"/>
<sequence length="256" mass="28667">MFCRLIENFNSVSKLKKFEQIAGGDFPIVVDMRTEHKNTVLVEGSFVSPFEKTLPNVMDAENSIARFQLVLPKEWTTKYKPVCIHLAGTGDHTYSRRRFFLANRLLSDGIGSLIVMNPFYWKRKPKDQKGSSLNYVSDLFVMGGALITECHTLLKWCEMNGYGPLALHGISMGGYMASLCATVWPKPISLIPCLSWTTASVVFVEGILANAVDWNTLTKQYFDDSVYCDQIRPLIQPSVPDRYKCTSTAATATNIG</sequence>
<name>A0A8T0D1L0_9TREM</name>
<dbReference type="Gene3D" id="3.40.50.1820">
    <property type="entry name" value="alpha/beta hydrolase"/>
    <property type="match status" value="1"/>
</dbReference>
<evidence type="ECO:0000313" key="2">
    <source>
        <dbReference type="Proteomes" id="UP000699462"/>
    </source>
</evidence>
<dbReference type="PANTHER" id="PTHR13617">
    <property type="entry name" value="PROTEIN ABHD18"/>
    <property type="match status" value="1"/>
</dbReference>
<dbReference type="EMBL" id="JTDF01022411">
    <property type="protein sequence ID" value="KAF8560548.1"/>
    <property type="molecule type" value="Genomic_DNA"/>
</dbReference>
<protein>
    <recommendedName>
        <fullName evidence="3">Protein ABHD18</fullName>
    </recommendedName>
</protein>
<dbReference type="OrthoDB" id="9987145at2759"/>
<evidence type="ECO:0000313" key="1">
    <source>
        <dbReference type="EMBL" id="KAF8560548.1"/>
    </source>
</evidence>
<proteinExistence type="predicted"/>
<dbReference type="Pfam" id="PF09752">
    <property type="entry name" value="ABHD18"/>
    <property type="match status" value="1"/>
</dbReference>
<dbReference type="PANTHER" id="PTHR13617:SF14">
    <property type="entry name" value="PROTEIN ABHD18"/>
    <property type="match status" value="1"/>
</dbReference>
<dbReference type="Proteomes" id="UP000699462">
    <property type="component" value="Unassembled WGS sequence"/>
</dbReference>
<evidence type="ECO:0008006" key="3">
    <source>
        <dbReference type="Google" id="ProtNLM"/>
    </source>
</evidence>
<comment type="caution">
    <text evidence="1">The sequence shown here is derived from an EMBL/GenBank/DDBJ whole genome shotgun (WGS) entry which is preliminary data.</text>
</comment>
<gene>
    <name evidence="1" type="ORF">P879_06643</name>
</gene>
<accession>A0A8T0D1L0</accession>
<reference evidence="1 2" key="1">
    <citation type="submission" date="2019-07" db="EMBL/GenBank/DDBJ databases">
        <title>Annotation for the trematode Paragonimus westermani.</title>
        <authorList>
            <person name="Choi Y.-J."/>
        </authorList>
    </citation>
    <scope>NUCLEOTIDE SEQUENCE [LARGE SCALE GENOMIC DNA]</scope>
    <source>
        <strain evidence="1">180907_Pwestermani</strain>
    </source>
</reference>
<dbReference type="InterPro" id="IPR019149">
    <property type="entry name" value="ABHD18"/>
</dbReference>